<dbReference type="EMBL" id="JBHSZQ010000002">
    <property type="protein sequence ID" value="MFC7124791.1"/>
    <property type="molecule type" value="Genomic_DNA"/>
</dbReference>
<keyword evidence="2" id="KW-0436">Ligase</keyword>
<gene>
    <name evidence="2" type="ORF">ACFQJ7_01875</name>
</gene>
<protein>
    <submittedName>
        <fullName evidence="2">Mur ligase family protein</fullName>
    </submittedName>
</protein>
<proteinExistence type="predicted"/>
<organism evidence="2 3">
    <name type="scientific">Halovenus rubra</name>
    <dbReference type="NCBI Taxonomy" id="869890"/>
    <lineage>
        <taxon>Archaea</taxon>
        <taxon>Methanobacteriati</taxon>
        <taxon>Methanobacteriota</taxon>
        <taxon>Stenosarchaea group</taxon>
        <taxon>Halobacteria</taxon>
        <taxon>Halobacteriales</taxon>
        <taxon>Haloarculaceae</taxon>
        <taxon>Halovenus</taxon>
    </lineage>
</organism>
<evidence type="ECO:0000259" key="1">
    <source>
        <dbReference type="Pfam" id="PF08245"/>
    </source>
</evidence>
<dbReference type="InterPro" id="IPR036565">
    <property type="entry name" value="Mur-like_cat_sf"/>
</dbReference>
<evidence type="ECO:0000313" key="2">
    <source>
        <dbReference type="EMBL" id="MFC7124791.1"/>
    </source>
</evidence>
<dbReference type="InterPro" id="IPR050061">
    <property type="entry name" value="MurCDEF_pg_biosynth"/>
</dbReference>
<dbReference type="RefSeq" id="WP_267638428.1">
    <property type="nucleotide sequence ID" value="NZ_JAODIY010000013.1"/>
</dbReference>
<dbReference type="Gene3D" id="3.40.1190.10">
    <property type="entry name" value="Mur-like, catalytic domain"/>
    <property type="match status" value="1"/>
</dbReference>
<comment type="caution">
    <text evidence="2">The sequence shown here is derived from an EMBL/GenBank/DDBJ whole genome shotgun (WGS) entry which is preliminary data.</text>
</comment>
<accession>A0ABD5X4R4</accession>
<dbReference type="InterPro" id="IPR013221">
    <property type="entry name" value="Mur_ligase_cen"/>
</dbReference>
<dbReference type="SUPFAM" id="SSF53623">
    <property type="entry name" value="MurD-like peptide ligases, catalytic domain"/>
    <property type="match status" value="1"/>
</dbReference>
<evidence type="ECO:0000313" key="3">
    <source>
        <dbReference type="Proteomes" id="UP001596414"/>
    </source>
</evidence>
<dbReference type="Gene3D" id="2.30.29.80">
    <property type="match status" value="1"/>
</dbReference>
<dbReference type="Pfam" id="PF08245">
    <property type="entry name" value="Mur_ligase_M"/>
    <property type="match status" value="1"/>
</dbReference>
<sequence length="527" mass="59199">MSTTAYEIYGRGFGWSWRLRVQERVVATGGHHYDTSREARHAVDRVRGAVASLGGDDDAFESEEISDPRTIVREDPTPAGDLPEDRNNWVWQLQTPERTLANSADRFPTESEARTALDQFLTRAAGALPMFMVGAEYEWRVGPRPIKVGKPSLIGIIKELTRGFRHRKALRRLDTRIAVAGSRGKTSTTRRLDDVFNRRGYDTLTKITGNHPTLIHNGEVHPIERRGPRTTLYENISVIAEFAPELDAYAAEDIGIFENQGITEYTTRLINQQLINPDIVVLTNVRQDHNDTLGKTRTNIARSFARSISAGTHVVSGEQHPVLHDYMREEIERRGGTIEQVEIPDRHEGMIGAETAHAIDAVLEFLDESVLPEGELEAFLAAIQPEWTRLPNGRVFNAAQVNDVESTEMVRQALVSEDEKILPFVYLRRDRRGRTASFAEYVDLLYEQDHIDSVHVGGANARAFAENTELPVTRHDNGAEAETVLNDLLAIGDPVVIMGNTVADFMREFEQAVSTQEQEANEYIKPK</sequence>
<dbReference type="GO" id="GO:0016874">
    <property type="term" value="F:ligase activity"/>
    <property type="evidence" value="ECO:0007669"/>
    <property type="project" value="UniProtKB-KW"/>
</dbReference>
<name>A0ABD5X4R4_9EURY</name>
<dbReference type="PANTHER" id="PTHR43445:SF1">
    <property type="entry name" value="PGA SYNTHASE CAPB"/>
    <property type="match status" value="1"/>
</dbReference>
<dbReference type="AlphaFoldDB" id="A0ABD5X4R4"/>
<reference evidence="2 3" key="1">
    <citation type="journal article" date="2014" name="Int. J. Syst. Evol. Microbiol.">
        <title>Complete genome sequence of Corynebacterium casei LMG S-19264T (=DSM 44701T), isolated from a smear-ripened cheese.</title>
        <authorList>
            <consortium name="US DOE Joint Genome Institute (JGI-PGF)"/>
            <person name="Walter F."/>
            <person name="Albersmeier A."/>
            <person name="Kalinowski J."/>
            <person name="Ruckert C."/>
        </authorList>
    </citation>
    <scope>NUCLEOTIDE SEQUENCE [LARGE SCALE GENOMIC DNA]</scope>
    <source>
        <strain evidence="2 3">CGMCC 4.7215</strain>
    </source>
</reference>
<dbReference type="PANTHER" id="PTHR43445">
    <property type="entry name" value="UDP-N-ACETYLMURAMATE--L-ALANINE LIGASE-RELATED"/>
    <property type="match status" value="1"/>
</dbReference>
<feature type="domain" description="Mur ligase central" evidence="1">
    <location>
        <begin position="179"/>
        <end position="305"/>
    </location>
</feature>
<dbReference type="Proteomes" id="UP001596414">
    <property type="component" value="Unassembled WGS sequence"/>
</dbReference>